<dbReference type="EMBL" id="JABWDY010027468">
    <property type="protein sequence ID" value="KAF5187861.1"/>
    <property type="molecule type" value="Genomic_DNA"/>
</dbReference>
<keyword evidence="2 6" id="KW-0378">Hydrolase</keyword>
<sequence>MKVIPDPYGFVKDRQSWKFWMCWSCGEKLADSNLYYKHVLRKHVGSLSPEQLSVLPPEINKNWNGNICNEKWEALDASAALVIPEVHSEQLPSIGNGCFTTQSKMLDEKDNHPDNSSQKSTLETKEGKVRPLEKESNVEALSESSMEVAVDDIELSEHEIKQFPKDDNSSTSSSLYEAEVYDRALLIEGIRHMLKKLLNEGCLVANHVDKILKYTMQSLRSLYPGSFLSELRLSNTHHCICYLGVSQLKVIHTFLKELSEFTFERITAEENSTDEFNNYTMVPLWMECIELNGDFLCLVEEGSLQGESTSGVHSDDAPSTNGLLNWIFLGKSYANPLEMWHSLKIGRDRRVEAHHQILQKNYTKLQKYCDEKCKRLGYKEAIKDIWGLLLDELKERRSNTEYVPHSFKAILQKKQEKLEELEELERKGGIRKYMLQTIPIIFKQAGGSIIPNEKTLTEIAAIIDCGLDEGEDLSAQNSLDQADTSIKEATKLAGQHMEIELMKYDLWISATLKDMDELTKMITSTSVADYREILLPLARSYIL</sequence>
<dbReference type="PANTHER" id="PTHR22975:SF9">
    <property type="entry name" value="ECHINUS SPLICE FORM 3"/>
    <property type="match status" value="1"/>
</dbReference>
<comment type="caution">
    <text evidence="6">The sequence shown here is derived from an EMBL/GenBank/DDBJ whole genome shotgun (WGS) entry which is preliminary data.</text>
</comment>
<proteinExistence type="predicted"/>
<feature type="domain" description="C2H2-type" evidence="4">
    <location>
        <begin position="22"/>
        <end position="43"/>
    </location>
</feature>
<feature type="compositionally biased region" description="Basic and acidic residues" evidence="3">
    <location>
        <begin position="122"/>
        <end position="137"/>
    </location>
</feature>
<dbReference type="InterPro" id="IPR013087">
    <property type="entry name" value="Znf_C2H2_type"/>
</dbReference>
<evidence type="ECO:0000313" key="5">
    <source>
        <dbReference type="EMBL" id="KAF5187861.1"/>
    </source>
</evidence>
<dbReference type="AlphaFoldDB" id="A0A7J6WL58"/>
<reference evidence="6 7" key="1">
    <citation type="submission" date="2020-06" db="EMBL/GenBank/DDBJ databases">
        <title>Transcriptomic and genomic resources for Thalictrum thalictroides and T. hernandezii: Facilitating candidate gene discovery in an emerging model plant lineage.</title>
        <authorList>
            <person name="Arias T."/>
            <person name="Riano-Pachon D.M."/>
            <person name="Di Stilio V.S."/>
        </authorList>
    </citation>
    <scope>NUCLEOTIDE SEQUENCE [LARGE SCALE GENOMIC DNA]</scope>
    <source>
        <strain evidence="7">cv. WT478/WT964</strain>
        <strain evidence="6">WT478/WT964</strain>
        <tissue evidence="6">Leaves</tissue>
    </source>
</reference>
<keyword evidence="1" id="KW-0833">Ubl conjugation pathway</keyword>
<dbReference type="EMBL" id="JABWDY010014381">
    <property type="protein sequence ID" value="KAF5197667.1"/>
    <property type="molecule type" value="Genomic_DNA"/>
</dbReference>
<dbReference type="OrthoDB" id="205782at2759"/>
<name>A0A7J6WL58_THATH</name>
<organism evidence="6 7">
    <name type="scientific">Thalictrum thalictroides</name>
    <name type="common">Rue-anemone</name>
    <name type="synonym">Anemone thalictroides</name>
    <dbReference type="NCBI Taxonomy" id="46969"/>
    <lineage>
        <taxon>Eukaryota</taxon>
        <taxon>Viridiplantae</taxon>
        <taxon>Streptophyta</taxon>
        <taxon>Embryophyta</taxon>
        <taxon>Tracheophyta</taxon>
        <taxon>Spermatophyta</taxon>
        <taxon>Magnoliopsida</taxon>
        <taxon>Ranunculales</taxon>
        <taxon>Ranunculaceae</taxon>
        <taxon>Thalictroideae</taxon>
        <taxon>Thalictrum</taxon>
    </lineage>
</organism>
<dbReference type="PANTHER" id="PTHR22975">
    <property type="entry name" value="UBIQUITIN SPECIFIC PROTEINASE"/>
    <property type="match status" value="1"/>
</dbReference>
<evidence type="ECO:0000256" key="3">
    <source>
        <dbReference type="SAM" id="MobiDB-lite"/>
    </source>
</evidence>
<dbReference type="Pfam" id="PF04780">
    <property type="entry name" value="DUF629"/>
    <property type="match status" value="1"/>
</dbReference>
<gene>
    <name evidence="6" type="ORF">FRX31_012746</name>
    <name evidence="5" type="ORF">FRX31_022552</name>
</gene>
<feature type="non-terminal residue" evidence="6">
    <location>
        <position position="543"/>
    </location>
</feature>
<keyword evidence="7" id="KW-1185">Reference proteome</keyword>
<dbReference type="InterPro" id="IPR052398">
    <property type="entry name" value="Ubiquitin_hydrolase_53/54"/>
</dbReference>
<feature type="region of interest" description="Disordered" evidence="3">
    <location>
        <begin position="104"/>
        <end position="145"/>
    </location>
</feature>
<evidence type="ECO:0000259" key="4">
    <source>
        <dbReference type="PROSITE" id="PS00028"/>
    </source>
</evidence>
<dbReference type="InterPro" id="IPR006865">
    <property type="entry name" value="DUF629"/>
</dbReference>
<evidence type="ECO:0000256" key="2">
    <source>
        <dbReference type="ARBA" id="ARBA00022801"/>
    </source>
</evidence>
<evidence type="ECO:0000256" key="1">
    <source>
        <dbReference type="ARBA" id="ARBA00022786"/>
    </source>
</evidence>
<accession>A0A7J6WL58</accession>
<evidence type="ECO:0000313" key="7">
    <source>
        <dbReference type="Proteomes" id="UP000554482"/>
    </source>
</evidence>
<dbReference type="Proteomes" id="UP000554482">
    <property type="component" value="Unassembled WGS sequence"/>
</dbReference>
<evidence type="ECO:0000313" key="6">
    <source>
        <dbReference type="EMBL" id="KAF5197667.1"/>
    </source>
</evidence>
<dbReference type="PROSITE" id="PS00028">
    <property type="entry name" value="ZINC_FINGER_C2H2_1"/>
    <property type="match status" value="1"/>
</dbReference>
<dbReference type="GO" id="GO:0016787">
    <property type="term" value="F:hydrolase activity"/>
    <property type="evidence" value="ECO:0007669"/>
    <property type="project" value="UniProtKB-KW"/>
</dbReference>
<protein>
    <submittedName>
        <fullName evidence="6">Ubiquitin carboxyl-terminal hydrolase-related protein</fullName>
    </submittedName>
</protein>